<name>A0A552EF51_MICAE</name>
<comment type="caution">
    <text evidence="2">The sequence shown here is derived from an EMBL/GenBank/DDBJ whole genome shotgun (WGS) entry which is preliminary data.</text>
</comment>
<dbReference type="Pfam" id="PF18735">
    <property type="entry name" value="HEPN_RiboL-PSP"/>
    <property type="match status" value="1"/>
</dbReference>
<accession>A0A552EF51</accession>
<feature type="domain" description="RiboL-PSP-HEPN" evidence="1">
    <location>
        <begin position="17"/>
        <end position="205"/>
    </location>
</feature>
<dbReference type="InterPro" id="IPR041519">
    <property type="entry name" value="HEPN_RiboL-PSP"/>
</dbReference>
<dbReference type="EMBL" id="SFBI01000154">
    <property type="protein sequence ID" value="TRU33104.1"/>
    <property type="molecule type" value="Genomic_DNA"/>
</dbReference>
<reference evidence="2 3" key="1">
    <citation type="submission" date="2019-01" db="EMBL/GenBank/DDBJ databases">
        <title>Coherence of Microcystis species and biogeography revealed through population genomics.</title>
        <authorList>
            <person name="Perez-Carrascal O.M."/>
            <person name="Terrat Y."/>
            <person name="Giani A."/>
            <person name="Fortin N."/>
            <person name="Tromas N."/>
            <person name="Shapiro B.J."/>
        </authorList>
    </citation>
    <scope>NUCLEOTIDE SEQUENCE [LARGE SCALE GENOMIC DNA]</scope>
    <source>
        <strain evidence="2">Ma_MB_S_20031200_S102</strain>
    </source>
</reference>
<evidence type="ECO:0000313" key="2">
    <source>
        <dbReference type="EMBL" id="TRU33104.1"/>
    </source>
</evidence>
<protein>
    <recommendedName>
        <fullName evidence="1">RiboL-PSP-HEPN domain-containing protein</fullName>
    </recommendedName>
</protein>
<evidence type="ECO:0000259" key="1">
    <source>
        <dbReference type="Pfam" id="PF18735"/>
    </source>
</evidence>
<dbReference type="AlphaFoldDB" id="A0A552EF51"/>
<gene>
    <name evidence="2" type="ORF">EWV92_17615</name>
</gene>
<sequence length="219" mass="25757">MSKDNRTIEILQKNLDEDMAWRIRELSILKTKIPRQKGTEQDVLIRAGITTLYAHWEGFIKYAAECYLQFVSLRKLNYHELDYCFVALSSRKSINELIKTNKFKLQKEMIKNLLDNLENRASIPYENIINTKSNLNFEVFTDICTILGIDDSDYQLRQKAIDEQLLTQRNKIAHGKYLTIDYEEYISIYNLVIELIRDFKDDLLNAAVTEQYKKGPAML</sequence>
<proteinExistence type="predicted"/>
<organism evidence="2 3">
    <name type="scientific">Microcystis aeruginosa Ma_MB_S_20031200_S102</name>
    <dbReference type="NCBI Taxonomy" id="2486254"/>
    <lineage>
        <taxon>Bacteria</taxon>
        <taxon>Bacillati</taxon>
        <taxon>Cyanobacteriota</taxon>
        <taxon>Cyanophyceae</taxon>
        <taxon>Oscillatoriophycideae</taxon>
        <taxon>Chroococcales</taxon>
        <taxon>Microcystaceae</taxon>
        <taxon>Microcystis</taxon>
    </lineage>
</organism>
<dbReference type="Proteomes" id="UP000317708">
    <property type="component" value="Unassembled WGS sequence"/>
</dbReference>
<evidence type="ECO:0000313" key="3">
    <source>
        <dbReference type="Proteomes" id="UP000317708"/>
    </source>
</evidence>